<sequence>MAPGLLLRYPCCSTGHWDGVFAFAIHQPRPAQPADTSGPSPKRCIPLLPARPGQVRSGLAVPAASAPSLVLCRWCRASHCTSMSFVPNV</sequence>
<organism evidence="1 2">
    <name type="scientific">Phaeosphaeria nodorum (strain SN15 / ATCC MYA-4574 / FGSC 10173)</name>
    <name type="common">Glume blotch fungus</name>
    <name type="synonym">Parastagonospora nodorum</name>
    <dbReference type="NCBI Taxonomy" id="321614"/>
    <lineage>
        <taxon>Eukaryota</taxon>
        <taxon>Fungi</taxon>
        <taxon>Dikarya</taxon>
        <taxon>Ascomycota</taxon>
        <taxon>Pezizomycotina</taxon>
        <taxon>Dothideomycetes</taxon>
        <taxon>Pleosporomycetidae</taxon>
        <taxon>Pleosporales</taxon>
        <taxon>Pleosporineae</taxon>
        <taxon>Phaeosphaeriaceae</taxon>
        <taxon>Parastagonospora</taxon>
    </lineage>
</organism>
<dbReference type="AlphaFoldDB" id="A0A7U2FH55"/>
<gene>
    <name evidence="1" type="ORF">JI435_418790</name>
</gene>
<proteinExistence type="predicted"/>
<dbReference type="EMBL" id="CP069036">
    <property type="protein sequence ID" value="QRD02890.1"/>
    <property type="molecule type" value="Genomic_DNA"/>
</dbReference>
<accession>A0A7U2FH55</accession>
<dbReference type="Proteomes" id="UP000663193">
    <property type="component" value="Chromosome 14"/>
</dbReference>
<keyword evidence="2" id="KW-1185">Reference proteome</keyword>
<name>A0A7U2FH55_PHANO</name>
<evidence type="ECO:0000313" key="2">
    <source>
        <dbReference type="Proteomes" id="UP000663193"/>
    </source>
</evidence>
<protein>
    <submittedName>
        <fullName evidence="1">Uncharacterized protein</fullName>
    </submittedName>
</protein>
<evidence type="ECO:0000313" key="1">
    <source>
        <dbReference type="EMBL" id="QRD02890.1"/>
    </source>
</evidence>
<reference evidence="2" key="1">
    <citation type="journal article" date="2021" name="BMC Genomics">
        <title>Chromosome-level genome assembly and manually-curated proteome of model necrotroph Parastagonospora nodorum Sn15 reveals a genome-wide trove of candidate effector homologs, and redundancy of virulence-related functions within an accessory chromosome.</title>
        <authorList>
            <person name="Bertazzoni S."/>
            <person name="Jones D.A.B."/>
            <person name="Phan H.T."/>
            <person name="Tan K.-C."/>
            <person name="Hane J.K."/>
        </authorList>
    </citation>
    <scope>NUCLEOTIDE SEQUENCE [LARGE SCALE GENOMIC DNA]</scope>
    <source>
        <strain evidence="2">SN15 / ATCC MYA-4574 / FGSC 10173)</strain>
    </source>
</reference>
<dbReference type="VEuPathDB" id="FungiDB:JI435_418790"/>